<accession>A0A3R6Y5R4</accession>
<dbReference type="InterPro" id="IPR011011">
    <property type="entry name" value="Znf_FYVE_PHD"/>
</dbReference>
<feature type="domain" description="FYVE-type" evidence="5">
    <location>
        <begin position="271"/>
        <end position="332"/>
    </location>
</feature>
<evidence type="ECO:0000256" key="2">
    <source>
        <dbReference type="ARBA" id="ARBA00022771"/>
    </source>
</evidence>
<keyword evidence="2 4" id="KW-0863">Zinc-finger</keyword>
<dbReference type="PANTHER" id="PTHR13510">
    <property type="entry name" value="FYVE-FINGER-CONTAINING RAB5 EFFECTOR PROTEIN RABENOSYN-5-RELATED"/>
    <property type="match status" value="1"/>
</dbReference>
<evidence type="ECO:0008006" key="9">
    <source>
        <dbReference type="Google" id="ProtNLM"/>
    </source>
</evidence>
<keyword evidence="3" id="KW-0862">Zinc</keyword>
<evidence type="ECO:0000256" key="4">
    <source>
        <dbReference type="PROSITE-ProRule" id="PRU00091"/>
    </source>
</evidence>
<keyword evidence="8" id="KW-1185">Reference proteome</keyword>
<proteinExistence type="predicted"/>
<dbReference type="Gene3D" id="3.30.530.20">
    <property type="match status" value="1"/>
</dbReference>
<comment type="caution">
    <text evidence="7">The sequence shown here is derived from an EMBL/GenBank/DDBJ whole genome shotgun (WGS) entry which is preliminary data.</text>
</comment>
<dbReference type="GO" id="GO:0008289">
    <property type="term" value="F:lipid binding"/>
    <property type="evidence" value="ECO:0007669"/>
    <property type="project" value="InterPro"/>
</dbReference>
<dbReference type="Proteomes" id="UP000285060">
    <property type="component" value="Unassembled WGS sequence"/>
</dbReference>
<evidence type="ECO:0000313" key="7">
    <source>
        <dbReference type="EMBL" id="RHY27445.1"/>
    </source>
</evidence>
<evidence type="ECO:0000259" key="6">
    <source>
        <dbReference type="PROSITE" id="PS50848"/>
    </source>
</evidence>
<keyword evidence="1" id="KW-0479">Metal-binding</keyword>
<dbReference type="CDD" id="cd00065">
    <property type="entry name" value="FYVE_like_SF"/>
    <property type="match status" value="1"/>
</dbReference>
<evidence type="ECO:0000259" key="5">
    <source>
        <dbReference type="PROSITE" id="PS50178"/>
    </source>
</evidence>
<dbReference type="Gene3D" id="3.30.40.10">
    <property type="entry name" value="Zinc/RING finger domain, C3HC4 (zinc finger)"/>
    <property type="match status" value="1"/>
</dbReference>
<protein>
    <recommendedName>
        <fullName evidence="9">FYVE-type domain-containing protein</fullName>
    </recommendedName>
</protein>
<dbReference type="VEuPathDB" id="FungiDB:H310_03686"/>
<dbReference type="EMBL" id="QUSY01000770">
    <property type="protein sequence ID" value="RHY27445.1"/>
    <property type="molecule type" value="Genomic_DNA"/>
</dbReference>
<dbReference type="InterPro" id="IPR017455">
    <property type="entry name" value="Znf_FYVE-rel"/>
</dbReference>
<evidence type="ECO:0000256" key="3">
    <source>
        <dbReference type="ARBA" id="ARBA00022833"/>
    </source>
</evidence>
<dbReference type="SUPFAM" id="SSF55961">
    <property type="entry name" value="Bet v1-like"/>
    <property type="match status" value="1"/>
</dbReference>
<dbReference type="PANTHER" id="PTHR13510:SF44">
    <property type="entry name" value="RABENOSYN-5"/>
    <property type="match status" value="1"/>
</dbReference>
<name>A0A3R6Y5R4_9STRA</name>
<dbReference type="InterPro" id="IPR002913">
    <property type="entry name" value="START_lipid-bd_dom"/>
</dbReference>
<dbReference type="InterPro" id="IPR000306">
    <property type="entry name" value="Znf_FYVE"/>
</dbReference>
<dbReference type="InterPro" id="IPR013083">
    <property type="entry name" value="Znf_RING/FYVE/PHD"/>
</dbReference>
<dbReference type="SUPFAM" id="SSF57903">
    <property type="entry name" value="FYVE/PHD zinc finger"/>
    <property type="match status" value="1"/>
</dbReference>
<dbReference type="InterPro" id="IPR023393">
    <property type="entry name" value="START-like_dom_sf"/>
</dbReference>
<reference evidence="7 8" key="1">
    <citation type="submission" date="2018-08" db="EMBL/GenBank/DDBJ databases">
        <title>Aphanomyces genome sequencing and annotation.</title>
        <authorList>
            <person name="Minardi D."/>
            <person name="Oidtmann B."/>
            <person name="Van Der Giezen M."/>
            <person name="Studholme D.J."/>
        </authorList>
    </citation>
    <scope>NUCLEOTIDE SEQUENCE [LARGE SCALE GENOMIC DNA]</scope>
    <source>
        <strain evidence="7 8">NJM0002</strain>
    </source>
</reference>
<evidence type="ECO:0000256" key="1">
    <source>
        <dbReference type="ARBA" id="ARBA00022723"/>
    </source>
</evidence>
<feature type="domain" description="START" evidence="6">
    <location>
        <begin position="138"/>
        <end position="235"/>
    </location>
</feature>
<evidence type="ECO:0000313" key="8">
    <source>
        <dbReference type="Proteomes" id="UP000285060"/>
    </source>
</evidence>
<dbReference type="Pfam" id="PF01852">
    <property type="entry name" value="START"/>
    <property type="match status" value="1"/>
</dbReference>
<dbReference type="GO" id="GO:0008270">
    <property type="term" value="F:zinc ion binding"/>
    <property type="evidence" value="ECO:0007669"/>
    <property type="project" value="UniProtKB-KW"/>
</dbReference>
<organism evidence="7 8">
    <name type="scientific">Aphanomyces invadans</name>
    <dbReference type="NCBI Taxonomy" id="157072"/>
    <lineage>
        <taxon>Eukaryota</taxon>
        <taxon>Sar</taxon>
        <taxon>Stramenopiles</taxon>
        <taxon>Oomycota</taxon>
        <taxon>Saprolegniomycetes</taxon>
        <taxon>Saprolegniales</taxon>
        <taxon>Verrucalvaceae</taxon>
        <taxon>Aphanomyces</taxon>
    </lineage>
</organism>
<sequence>MGLPPLPLPPNYFLQPPLQPHDVDKYFRLAEVTTRDVVSAVGRSIDGNPSTSFGVPPGRGACTIYKGSNQTAPPGVISYMATMELEATLAEITTLFAASTQEELHQFRRTLAQDAHEIHLLYALATPTPDFPNRLVAIRYYLMKSAVPALSRPRDYCCLESNLDFDINGKRGFARSMRSIDLACVPTFEESFNIVRGYQHGGGFVFVETDAPGVLSAVQLQQVDLKGKLPTWLIDLRIKLWCRGFHAIAQLVSESRMDEQEFLLDHEVVSKSSRRHCVVCLTKFRLVFKPPARCRKCGEVMCHKCAPLWSVRTKGGQVRRIRVCQLCSRNSHPLQSQSSSQEAVEMVMLGPEDVEEKDGGGSDELTTARWSLDESEASAAANMMESLTSSADRL</sequence>
<dbReference type="InterPro" id="IPR052727">
    <property type="entry name" value="Rab4/Rab5_effector"/>
</dbReference>
<dbReference type="Pfam" id="PF01363">
    <property type="entry name" value="FYVE"/>
    <property type="match status" value="1"/>
</dbReference>
<gene>
    <name evidence="7" type="ORF">DYB32_006768</name>
</gene>
<dbReference type="AlphaFoldDB" id="A0A3R6Y5R4"/>
<dbReference type="PROSITE" id="PS50178">
    <property type="entry name" value="ZF_FYVE"/>
    <property type="match status" value="1"/>
</dbReference>
<dbReference type="PROSITE" id="PS50848">
    <property type="entry name" value="START"/>
    <property type="match status" value="1"/>
</dbReference>